<comment type="similarity">
    <text evidence="1">Belongs to the NDRG family.</text>
</comment>
<name>A0A3L6EFF9_MAIZE</name>
<dbReference type="InterPro" id="IPR029058">
    <property type="entry name" value="AB_hydrolase_fold"/>
</dbReference>
<protein>
    <submittedName>
        <fullName evidence="3">Pollen-specific protein SF21</fullName>
    </submittedName>
</protein>
<accession>A0A3L6EFF9</accession>
<evidence type="ECO:0000256" key="2">
    <source>
        <dbReference type="SAM" id="MobiDB-lite"/>
    </source>
</evidence>
<feature type="compositionally biased region" description="Low complexity" evidence="2">
    <location>
        <begin position="1"/>
        <end position="13"/>
    </location>
</feature>
<organism evidence="3 4">
    <name type="scientific">Zea mays</name>
    <name type="common">Maize</name>
    <dbReference type="NCBI Taxonomy" id="4577"/>
    <lineage>
        <taxon>Eukaryota</taxon>
        <taxon>Viridiplantae</taxon>
        <taxon>Streptophyta</taxon>
        <taxon>Embryophyta</taxon>
        <taxon>Tracheophyta</taxon>
        <taxon>Spermatophyta</taxon>
        <taxon>Magnoliopsida</taxon>
        <taxon>Liliopsida</taxon>
        <taxon>Poales</taxon>
        <taxon>Poaceae</taxon>
        <taxon>PACMAD clade</taxon>
        <taxon>Panicoideae</taxon>
        <taxon>Andropogonodae</taxon>
        <taxon>Andropogoneae</taxon>
        <taxon>Tripsacinae</taxon>
        <taxon>Zea</taxon>
    </lineage>
</organism>
<dbReference type="InterPro" id="IPR004142">
    <property type="entry name" value="NDRG"/>
</dbReference>
<evidence type="ECO:0000313" key="3">
    <source>
        <dbReference type="EMBL" id="PWZ19348.1"/>
    </source>
</evidence>
<dbReference type="Pfam" id="PF02681">
    <property type="entry name" value="DUF212"/>
    <property type="match status" value="1"/>
</dbReference>
<dbReference type="Proteomes" id="UP000251960">
    <property type="component" value="Chromosome 6"/>
</dbReference>
<dbReference type="Gene3D" id="3.40.50.1820">
    <property type="entry name" value="alpha/beta hydrolase"/>
    <property type="match status" value="1"/>
</dbReference>
<dbReference type="SUPFAM" id="SSF53474">
    <property type="entry name" value="alpha/beta-Hydrolases"/>
    <property type="match status" value="1"/>
</dbReference>
<dbReference type="Pfam" id="PF03096">
    <property type="entry name" value="Ndr"/>
    <property type="match status" value="1"/>
</dbReference>
<evidence type="ECO:0000256" key="1">
    <source>
        <dbReference type="ARBA" id="ARBA00005598"/>
    </source>
</evidence>
<feature type="region of interest" description="Disordered" evidence="2">
    <location>
        <begin position="1"/>
        <end position="42"/>
    </location>
</feature>
<proteinExistence type="inferred from homology"/>
<dbReference type="ExpressionAtlas" id="A0A3L6EFF9">
    <property type="expression patterns" value="baseline"/>
</dbReference>
<dbReference type="EMBL" id="NCVQ01000007">
    <property type="protein sequence ID" value="PWZ19348.1"/>
    <property type="molecule type" value="Genomic_DNA"/>
</dbReference>
<reference evidence="3 4" key="1">
    <citation type="journal article" date="2018" name="Nat. Genet.">
        <title>Extensive intraspecific gene order and gene structural variations between Mo17 and other maize genomes.</title>
        <authorList>
            <person name="Sun S."/>
            <person name="Zhou Y."/>
            <person name="Chen J."/>
            <person name="Shi J."/>
            <person name="Zhao H."/>
            <person name="Zhao H."/>
            <person name="Song W."/>
            <person name="Zhang M."/>
            <person name="Cui Y."/>
            <person name="Dong X."/>
            <person name="Liu H."/>
            <person name="Ma X."/>
            <person name="Jiao Y."/>
            <person name="Wang B."/>
            <person name="Wei X."/>
            <person name="Stein J.C."/>
            <person name="Glaubitz J.C."/>
            <person name="Lu F."/>
            <person name="Yu G."/>
            <person name="Liang C."/>
            <person name="Fengler K."/>
            <person name="Li B."/>
            <person name="Rafalski A."/>
            <person name="Schnable P.S."/>
            <person name="Ware D.H."/>
            <person name="Buckler E.S."/>
            <person name="Lai J."/>
        </authorList>
    </citation>
    <scope>NUCLEOTIDE SEQUENCE [LARGE SCALE GENOMIC DNA]</scope>
    <source>
        <strain evidence="4">cv. Missouri 17</strain>
        <tissue evidence="3">Seedling</tissue>
    </source>
</reference>
<comment type="caution">
    <text evidence="3">The sequence shown here is derived from an EMBL/GenBank/DDBJ whole genome shotgun (WGS) entry which is preliminary data.</text>
</comment>
<evidence type="ECO:0000313" key="4">
    <source>
        <dbReference type="Proteomes" id="UP000251960"/>
    </source>
</evidence>
<sequence length="440" mass="49300">MAAQQQAPASRSSSRPRRRVPIPAGPRYLRRPLDPAGAGDRCSALSIREERSSALNKRTKTMPMRGVDFKCISSGAHIRSHNLSLQHKLVKAIKDAGNIKDVFTREIWRKHRRTDQELNKGVLKLEFCLQDYQSQMRKLKRIMPHVVRTSGTGANVNCAHAQHGTRLIHCLCFDVLLMSQLMVVGAREAVVVGQRVGMREEAGEWYKRRRRGGPYKENRWDAKQLVGSGGMSSSHSATVTALAVAVGLQEGFASSLFATVAVFASVVGSPPRSPSSWLLPKVERRALISTARRIDNVMSNLLYYYGMCNVVKDILLQHYFGKRKDLTENLKQLQCRTLIFVGENSQFHAEAVHMTAKLDRRYSALVEVQACGSVVTEEQPHTMLIPMEYFLMGYGLYRPSQINFSPRSPLNPFCISPELLSPESKGVKLKPTKTRANLKA</sequence>
<dbReference type="AlphaFoldDB" id="A0A3L6EFF9"/>
<dbReference type="InterPro" id="IPR003832">
    <property type="entry name" value="DUF212"/>
</dbReference>
<gene>
    <name evidence="3" type="primary">SF21_11</name>
    <name evidence="3" type="ORF">Zm00014a_007581</name>
</gene>
<dbReference type="PANTHER" id="PTHR11034">
    <property type="entry name" value="N-MYC DOWNSTREAM REGULATED"/>
    <property type="match status" value="1"/>
</dbReference>